<evidence type="ECO:0000256" key="12">
    <source>
        <dbReference type="HAMAP-Rule" id="MF_00983"/>
    </source>
</evidence>
<keyword evidence="4 12" id="KW-0547">Nucleotide-binding</keyword>
<dbReference type="Gene3D" id="3.40.50.300">
    <property type="entry name" value="P-loop containing nucleotide triphosphate hydrolases"/>
    <property type="match status" value="2"/>
</dbReference>
<feature type="binding site" evidence="12">
    <location>
        <position position="347"/>
    </location>
    <ligand>
        <name>Zn(2+)</name>
        <dbReference type="ChEBI" id="CHEBI:29105"/>
        <label>2</label>
    </ligand>
</feature>
<dbReference type="Proteomes" id="UP000037997">
    <property type="component" value="Unassembled WGS sequence"/>
</dbReference>
<comment type="function">
    <text evidence="12">Initiates the restart of stalled replication forks, which reloads the replicative helicase on sites other than the origin of replication. Recognizes and binds to abandoned replication forks and remodels them to uncover a helicase loading site. Promotes assembly of the primosome at these replication forks.</text>
</comment>
<dbReference type="SMART" id="SM00490">
    <property type="entry name" value="HELICc"/>
    <property type="match status" value="1"/>
</dbReference>
<dbReference type="GO" id="GO:0008270">
    <property type="term" value="F:zinc ion binding"/>
    <property type="evidence" value="ECO:0007669"/>
    <property type="project" value="UniProtKB-UniRule"/>
</dbReference>
<feature type="domain" description="Helicase ATP-binding" evidence="13">
    <location>
        <begin position="120"/>
        <end position="286"/>
    </location>
</feature>
<comment type="cofactor">
    <cofactor evidence="12">
        <name>Zn(2+)</name>
        <dbReference type="ChEBI" id="CHEBI:29105"/>
    </cofactor>
    <text evidence="12">Binds 2 zinc ions per subunit.</text>
</comment>
<dbReference type="InterPro" id="IPR041222">
    <property type="entry name" value="PriA_3primeBD"/>
</dbReference>
<keyword evidence="1 12" id="KW-0639">Primosome</keyword>
<dbReference type="GO" id="GO:0043138">
    <property type="term" value="F:3'-5' DNA helicase activity"/>
    <property type="evidence" value="ECO:0007669"/>
    <property type="project" value="UniProtKB-EC"/>
</dbReference>
<evidence type="ECO:0000313" key="15">
    <source>
        <dbReference type="EMBL" id="KPH55135.1"/>
    </source>
</evidence>
<dbReference type="GO" id="GO:0006302">
    <property type="term" value="P:double-strand break repair"/>
    <property type="evidence" value="ECO:0007669"/>
    <property type="project" value="InterPro"/>
</dbReference>
<proteinExistence type="inferred from homology"/>
<evidence type="ECO:0000256" key="6">
    <source>
        <dbReference type="ARBA" id="ARBA00022806"/>
    </source>
</evidence>
<dbReference type="RefSeq" id="WP_054198428.1">
    <property type="nucleotide sequence ID" value="NZ_JNOC01000057.1"/>
</dbReference>
<dbReference type="GO" id="GO:0006270">
    <property type="term" value="P:DNA replication initiation"/>
    <property type="evidence" value="ECO:0007669"/>
    <property type="project" value="TreeGrafter"/>
</dbReference>
<dbReference type="PROSITE" id="PS51194">
    <property type="entry name" value="HELICASE_CTER"/>
    <property type="match status" value="1"/>
</dbReference>
<dbReference type="Pfam" id="PF18074">
    <property type="entry name" value="PriA_C"/>
    <property type="match status" value="1"/>
</dbReference>
<keyword evidence="10 12" id="KW-0413">Isomerase</keyword>
<comment type="subunit">
    <text evidence="12">Component of the replication restart primosome.</text>
</comment>
<dbReference type="FunFam" id="3.40.50.300:FF:000489">
    <property type="entry name" value="Primosome assembly protein PriA"/>
    <property type="match status" value="1"/>
</dbReference>
<keyword evidence="5 12" id="KW-0378">Hydrolase</keyword>
<dbReference type="PROSITE" id="PS51192">
    <property type="entry name" value="HELICASE_ATP_BIND_1"/>
    <property type="match status" value="1"/>
</dbReference>
<dbReference type="InterPro" id="IPR005259">
    <property type="entry name" value="PriA"/>
</dbReference>
<evidence type="ECO:0000256" key="3">
    <source>
        <dbReference type="ARBA" id="ARBA00022723"/>
    </source>
</evidence>
<dbReference type="Pfam" id="PF00270">
    <property type="entry name" value="DEAD"/>
    <property type="match status" value="1"/>
</dbReference>
<dbReference type="HAMAP" id="MF_00983">
    <property type="entry name" value="PriA"/>
    <property type="match status" value="1"/>
</dbReference>
<dbReference type="EC" id="5.6.2.4" evidence="12"/>
<keyword evidence="6 12" id="KW-0347">Helicase</keyword>
<evidence type="ECO:0000256" key="11">
    <source>
        <dbReference type="ARBA" id="ARBA00048988"/>
    </source>
</evidence>
<dbReference type="PANTHER" id="PTHR30580:SF0">
    <property type="entry name" value="PRIMOSOMAL PROTEIN N"/>
    <property type="match status" value="1"/>
</dbReference>
<evidence type="ECO:0000256" key="1">
    <source>
        <dbReference type="ARBA" id="ARBA00022515"/>
    </source>
</evidence>
<dbReference type="GO" id="GO:0016887">
    <property type="term" value="F:ATP hydrolysis activity"/>
    <property type="evidence" value="ECO:0007669"/>
    <property type="project" value="RHEA"/>
</dbReference>
<dbReference type="EMBL" id="JNOC01000057">
    <property type="protein sequence ID" value="KPH55135.1"/>
    <property type="molecule type" value="Genomic_DNA"/>
</dbReference>
<evidence type="ECO:0000256" key="2">
    <source>
        <dbReference type="ARBA" id="ARBA00022705"/>
    </source>
</evidence>
<keyword evidence="2 12" id="KW-0235">DNA replication</keyword>
<reference evidence="15 16" key="1">
    <citation type="submission" date="2014-06" db="EMBL/GenBank/DDBJ databases">
        <title>Helicobacter pullorum isolates in fresh chicken meat - phenotypic and genotypic features.</title>
        <authorList>
            <person name="Borges V."/>
            <person name="Santos A."/>
            <person name="Correia C.B."/>
            <person name="Saraiva M."/>
            <person name="Menard A."/>
            <person name="Vieira L."/>
            <person name="Sampaio D.A."/>
            <person name="Gomes J.P."/>
            <person name="Oleastro M."/>
        </authorList>
    </citation>
    <scope>NUCLEOTIDE SEQUENCE [LARGE SCALE GENOMIC DNA]</scope>
    <source>
        <strain evidence="15 16">229334/12</strain>
    </source>
</reference>
<dbReference type="GO" id="GO:0006269">
    <property type="term" value="P:DNA replication, synthesis of primer"/>
    <property type="evidence" value="ECO:0007669"/>
    <property type="project" value="UniProtKB-KW"/>
</dbReference>
<evidence type="ECO:0000256" key="5">
    <source>
        <dbReference type="ARBA" id="ARBA00022801"/>
    </source>
</evidence>
<dbReference type="InterPro" id="IPR001650">
    <property type="entry name" value="Helicase_C-like"/>
</dbReference>
<dbReference type="GO" id="GO:1990077">
    <property type="term" value="C:primosome complex"/>
    <property type="evidence" value="ECO:0007669"/>
    <property type="project" value="UniProtKB-UniRule"/>
</dbReference>
<dbReference type="InterPro" id="IPR040498">
    <property type="entry name" value="PriA_CRR"/>
</dbReference>
<feature type="binding site" evidence="12">
    <location>
        <position position="341"/>
    </location>
    <ligand>
        <name>Zn(2+)</name>
        <dbReference type="ChEBI" id="CHEBI:29105"/>
        <label>1</label>
    </ligand>
</feature>
<evidence type="ECO:0000313" key="16">
    <source>
        <dbReference type="Proteomes" id="UP000037997"/>
    </source>
</evidence>
<feature type="binding site" evidence="12">
    <location>
        <position position="378"/>
    </location>
    <ligand>
        <name>Zn(2+)</name>
        <dbReference type="ChEBI" id="CHEBI:29105"/>
        <label>1</label>
    </ligand>
</feature>
<keyword evidence="9 12" id="KW-0238">DNA-binding</keyword>
<dbReference type="PANTHER" id="PTHR30580">
    <property type="entry name" value="PRIMOSOMAL PROTEIN N"/>
    <property type="match status" value="1"/>
</dbReference>
<dbReference type="GO" id="GO:0005524">
    <property type="term" value="F:ATP binding"/>
    <property type="evidence" value="ECO:0007669"/>
    <property type="project" value="UniProtKB-UniRule"/>
</dbReference>
<keyword evidence="3 12" id="KW-0479">Metal-binding</keyword>
<feature type="binding site" evidence="12">
    <location>
        <position position="381"/>
    </location>
    <ligand>
        <name>Zn(2+)</name>
        <dbReference type="ChEBI" id="CHEBI:29105"/>
        <label>1</label>
    </ligand>
</feature>
<comment type="caution">
    <text evidence="15">The sequence shown here is derived from an EMBL/GenBank/DDBJ whole genome shotgun (WGS) entry which is preliminary data.</text>
</comment>
<evidence type="ECO:0000259" key="13">
    <source>
        <dbReference type="PROSITE" id="PS51192"/>
    </source>
</evidence>
<feature type="binding site" evidence="12">
    <location>
        <position position="338"/>
    </location>
    <ligand>
        <name>Zn(2+)</name>
        <dbReference type="ChEBI" id="CHEBI:29105"/>
        <label>1</label>
    </ligand>
</feature>
<dbReference type="Pfam" id="PF17764">
    <property type="entry name" value="PriA_3primeBD"/>
    <property type="match status" value="1"/>
</dbReference>
<keyword evidence="7 12" id="KW-0862">Zinc</keyword>
<dbReference type="CDD" id="cd17929">
    <property type="entry name" value="DEXHc_priA"/>
    <property type="match status" value="1"/>
</dbReference>
<evidence type="ECO:0000256" key="8">
    <source>
        <dbReference type="ARBA" id="ARBA00022840"/>
    </source>
</evidence>
<dbReference type="Gene3D" id="3.40.1440.60">
    <property type="entry name" value="PriA, 3(prime) DNA-binding domain"/>
    <property type="match status" value="1"/>
</dbReference>
<comment type="catalytic activity">
    <reaction evidence="11 12">
        <text>ATP + H2O = ADP + phosphate + H(+)</text>
        <dbReference type="Rhea" id="RHEA:13065"/>
        <dbReference type="ChEBI" id="CHEBI:15377"/>
        <dbReference type="ChEBI" id="CHEBI:15378"/>
        <dbReference type="ChEBI" id="CHEBI:30616"/>
        <dbReference type="ChEBI" id="CHEBI:43474"/>
        <dbReference type="ChEBI" id="CHEBI:456216"/>
        <dbReference type="EC" id="5.6.2.4"/>
    </reaction>
</comment>
<comment type="similarity">
    <text evidence="12">Belongs to the helicase family. PriA subfamily.</text>
</comment>
<dbReference type="SUPFAM" id="SSF52540">
    <property type="entry name" value="P-loop containing nucleoside triphosphate hydrolases"/>
    <property type="match status" value="2"/>
</dbReference>
<dbReference type="InterPro" id="IPR041236">
    <property type="entry name" value="PriA_C"/>
</dbReference>
<keyword evidence="8 12" id="KW-0067">ATP-binding</keyword>
<accession>A0A0N1MPF7</accession>
<dbReference type="InterPro" id="IPR011545">
    <property type="entry name" value="DEAD/DEAH_box_helicase_dom"/>
</dbReference>
<dbReference type="InterPro" id="IPR014001">
    <property type="entry name" value="Helicase_ATP-bd"/>
</dbReference>
<evidence type="ECO:0000256" key="10">
    <source>
        <dbReference type="ARBA" id="ARBA00023235"/>
    </source>
</evidence>
<evidence type="ECO:0000256" key="9">
    <source>
        <dbReference type="ARBA" id="ARBA00023125"/>
    </source>
</evidence>
<dbReference type="NCBIfam" id="NF004069">
    <property type="entry name" value="PRK05580.2-1"/>
    <property type="match status" value="1"/>
</dbReference>
<feature type="binding site" evidence="12">
    <location>
        <position position="368"/>
    </location>
    <ligand>
        <name>Zn(2+)</name>
        <dbReference type="ChEBI" id="CHEBI:29105"/>
        <label>2</label>
    </ligand>
</feature>
<protein>
    <recommendedName>
        <fullName evidence="12">Replication restart protein PriA</fullName>
    </recommendedName>
    <alternativeName>
        <fullName evidence="12">ATP-dependent DNA helicase PriA</fullName>
        <ecNumber evidence="12">5.6.2.4</ecNumber>
    </alternativeName>
    <alternativeName>
        <fullName evidence="12">DNA 3'-5' helicase PriA</fullName>
    </alternativeName>
</protein>
<name>A0A0N1MPF7_9HELI</name>
<feature type="binding site" evidence="12">
    <location>
        <position position="350"/>
    </location>
    <ligand>
        <name>Zn(2+)</name>
        <dbReference type="ChEBI" id="CHEBI:29105"/>
        <label>2</label>
    </ligand>
</feature>
<evidence type="ECO:0000256" key="7">
    <source>
        <dbReference type="ARBA" id="ARBA00022833"/>
    </source>
</evidence>
<dbReference type="Pfam" id="PF00271">
    <property type="entry name" value="Helicase_C"/>
    <property type="match status" value="1"/>
</dbReference>
<dbReference type="GO" id="GO:0003677">
    <property type="term" value="F:DNA binding"/>
    <property type="evidence" value="ECO:0007669"/>
    <property type="project" value="UniProtKB-UniRule"/>
</dbReference>
<organism evidence="15 16">
    <name type="scientific">Helicobacter pullorum</name>
    <dbReference type="NCBI Taxonomy" id="35818"/>
    <lineage>
        <taxon>Bacteria</taxon>
        <taxon>Pseudomonadati</taxon>
        <taxon>Campylobacterota</taxon>
        <taxon>Epsilonproteobacteria</taxon>
        <taxon>Campylobacterales</taxon>
        <taxon>Helicobacteraceae</taxon>
        <taxon>Helicobacter</taxon>
    </lineage>
</organism>
<evidence type="ECO:0000256" key="4">
    <source>
        <dbReference type="ARBA" id="ARBA00022741"/>
    </source>
</evidence>
<dbReference type="GO" id="GO:0006310">
    <property type="term" value="P:DNA recombination"/>
    <property type="evidence" value="ECO:0007669"/>
    <property type="project" value="InterPro"/>
</dbReference>
<dbReference type="PATRIC" id="fig|35818.11.peg.2022"/>
<dbReference type="InterPro" id="IPR027417">
    <property type="entry name" value="P-loop_NTPase"/>
</dbReference>
<dbReference type="NCBIfam" id="TIGR00595">
    <property type="entry name" value="priA"/>
    <property type="match status" value="1"/>
</dbReference>
<feature type="domain" description="Helicase C-terminal" evidence="14">
    <location>
        <begin position="373"/>
        <end position="533"/>
    </location>
</feature>
<dbReference type="InterPro" id="IPR042115">
    <property type="entry name" value="PriA_3primeBD_sf"/>
</dbReference>
<dbReference type="Pfam" id="PF18319">
    <property type="entry name" value="Zn_ribbon_PriA"/>
    <property type="match status" value="1"/>
</dbReference>
<dbReference type="STRING" id="35818.HPU229336_04800"/>
<gene>
    <name evidence="12" type="primary">priA</name>
    <name evidence="15" type="ORF">HPU229334_10230</name>
</gene>
<sequence length="615" mass="70602">MFYYLVAILKQNSPILTYTSKIKLQIGEIIKVPLHKSIKTAVVLQSCKKPNFECKEIQQENSYFSKTQINLAEFITSYYCTSRAIAYGIFTPFLQDSNTTKPSSLEFNLPQLNAKQTEAYNFIMERQSSLLFGDTGSGKTEIYIHLLNQTLKQSQNALFLMPEISLTPQMEKRLYSVFGDILAFWHSKLSPKKRKETLQRIHNGEIRILAGARSALFLPIHHLGLIIIDEEHDDAYKSNSAPRYHARDVALYLAKQLHTKIVLGSATPLASTYYKFQQNQSVFRLKGTYYQSQKEFLFCHSANENHPFILESLANNLQNHKQAIVFLPTRANFKHLLCQTCGESIQCPNCSVSMSLHTKDSSLKCHYCHYTSPIPQSCPLCGGQLNSLRIGTQEFANNLTKEFPKANIACFDRDSITTQNKLEKTLESFNNNQIDILVGTQMLSKGHDYHNVSLSVALGLDYILKSSDYRARERALSLMFQLSGRSGRKEHGKVLIQTLQDDFFKAYLKDYELFLKDELHSRKHLYPPFMRLALIKISHKQQEKALQITQEILKILPKNEKIEIVGYGLAPIEKIANKWRYVILLRSLEAKTLHQTLLPIKDYPCEIDIDPIEFY</sequence>
<dbReference type="AlphaFoldDB" id="A0A0N1MPF7"/>
<comment type="catalytic activity">
    <reaction evidence="12">
        <text>Couples ATP hydrolysis with the unwinding of duplex DNA by translocating in the 3'-5' direction.</text>
        <dbReference type="EC" id="5.6.2.4"/>
    </reaction>
</comment>
<feature type="binding site" evidence="12">
    <location>
        <position position="365"/>
    </location>
    <ligand>
        <name>Zn(2+)</name>
        <dbReference type="ChEBI" id="CHEBI:29105"/>
        <label>2</label>
    </ligand>
</feature>
<dbReference type="SMART" id="SM00487">
    <property type="entry name" value="DEXDc"/>
    <property type="match status" value="1"/>
</dbReference>
<evidence type="ECO:0000259" key="14">
    <source>
        <dbReference type="PROSITE" id="PS51194"/>
    </source>
</evidence>